<reference evidence="3" key="1">
    <citation type="journal article" date="2020" name="Fungal Divers.">
        <title>Resolving the Mortierellaceae phylogeny through synthesis of multi-gene phylogenetics and phylogenomics.</title>
        <authorList>
            <person name="Vandepol N."/>
            <person name="Liber J."/>
            <person name="Desiro A."/>
            <person name="Na H."/>
            <person name="Kennedy M."/>
            <person name="Barry K."/>
            <person name="Grigoriev I.V."/>
            <person name="Miller A.N."/>
            <person name="O'Donnell K."/>
            <person name="Stajich J.E."/>
            <person name="Bonito G."/>
        </authorList>
    </citation>
    <scope>NUCLEOTIDE SEQUENCE</scope>
    <source>
        <strain evidence="3">REB-010B</strain>
    </source>
</reference>
<feature type="transmembrane region" description="Helical" evidence="2">
    <location>
        <begin position="594"/>
        <end position="619"/>
    </location>
</feature>
<feature type="region of interest" description="Disordered" evidence="1">
    <location>
        <begin position="766"/>
        <end position="799"/>
    </location>
</feature>
<dbReference type="AlphaFoldDB" id="A0A9P6R6M1"/>
<feature type="region of interest" description="Disordered" evidence="1">
    <location>
        <begin position="151"/>
        <end position="393"/>
    </location>
</feature>
<protein>
    <recommendedName>
        <fullName evidence="5">MARVEL domain-containing protein</fullName>
    </recommendedName>
</protein>
<feature type="compositionally biased region" description="Basic residues" evidence="1">
    <location>
        <begin position="790"/>
        <end position="799"/>
    </location>
</feature>
<keyword evidence="2" id="KW-0472">Membrane</keyword>
<feature type="non-terminal residue" evidence="3">
    <location>
        <position position="799"/>
    </location>
</feature>
<keyword evidence="2" id="KW-1133">Transmembrane helix</keyword>
<gene>
    <name evidence="3" type="ORF">BGZ99_009664</name>
</gene>
<feature type="compositionally biased region" description="Basic and acidic residues" evidence="1">
    <location>
        <begin position="255"/>
        <end position="275"/>
    </location>
</feature>
<feature type="compositionally biased region" description="Low complexity" evidence="1">
    <location>
        <begin position="766"/>
        <end position="787"/>
    </location>
</feature>
<feature type="compositionally biased region" description="Basic and acidic residues" evidence="1">
    <location>
        <begin position="229"/>
        <end position="241"/>
    </location>
</feature>
<keyword evidence="4" id="KW-1185">Reference proteome</keyword>
<feature type="region of interest" description="Disordered" evidence="1">
    <location>
        <begin position="47"/>
        <end position="73"/>
    </location>
</feature>
<feature type="compositionally biased region" description="Basic and acidic residues" evidence="1">
    <location>
        <begin position="319"/>
        <end position="341"/>
    </location>
</feature>
<feature type="compositionally biased region" description="Polar residues" evidence="1">
    <location>
        <begin position="126"/>
        <end position="137"/>
    </location>
</feature>
<feature type="region of interest" description="Disordered" evidence="1">
    <location>
        <begin position="107"/>
        <end position="137"/>
    </location>
</feature>
<proteinExistence type="predicted"/>
<comment type="caution">
    <text evidence="3">The sequence shown here is derived from an EMBL/GenBank/DDBJ whole genome shotgun (WGS) entry which is preliminary data.</text>
</comment>
<accession>A0A9P6R6M1</accession>
<dbReference type="EMBL" id="JAAAIP010000835">
    <property type="protein sequence ID" value="KAG0312169.1"/>
    <property type="molecule type" value="Genomic_DNA"/>
</dbReference>
<evidence type="ECO:0000313" key="3">
    <source>
        <dbReference type="EMBL" id="KAG0312169.1"/>
    </source>
</evidence>
<evidence type="ECO:0008006" key="5">
    <source>
        <dbReference type="Google" id="ProtNLM"/>
    </source>
</evidence>
<feature type="transmembrane region" description="Helical" evidence="2">
    <location>
        <begin position="665"/>
        <end position="686"/>
    </location>
</feature>
<keyword evidence="2" id="KW-0812">Transmembrane</keyword>
<feature type="compositionally biased region" description="Polar residues" evidence="1">
    <location>
        <begin position="355"/>
        <end position="370"/>
    </location>
</feature>
<feature type="region of interest" description="Disordered" evidence="1">
    <location>
        <begin position="527"/>
        <end position="550"/>
    </location>
</feature>
<feature type="transmembrane region" description="Helical" evidence="2">
    <location>
        <begin position="631"/>
        <end position="653"/>
    </location>
</feature>
<evidence type="ECO:0000256" key="1">
    <source>
        <dbReference type="SAM" id="MobiDB-lite"/>
    </source>
</evidence>
<organism evidence="3 4">
    <name type="scientific">Dissophora globulifera</name>
    <dbReference type="NCBI Taxonomy" id="979702"/>
    <lineage>
        <taxon>Eukaryota</taxon>
        <taxon>Fungi</taxon>
        <taxon>Fungi incertae sedis</taxon>
        <taxon>Mucoromycota</taxon>
        <taxon>Mortierellomycotina</taxon>
        <taxon>Mortierellomycetes</taxon>
        <taxon>Mortierellales</taxon>
        <taxon>Mortierellaceae</taxon>
        <taxon>Dissophora</taxon>
    </lineage>
</organism>
<dbReference type="OrthoDB" id="3253553at2759"/>
<dbReference type="Proteomes" id="UP000738325">
    <property type="component" value="Unassembled WGS sequence"/>
</dbReference>
<sequence length="799" mass="88540">LPSLNLPPLSLILRNPVTPLAGMDKRRPPARRNTKVLRIAASYETLESDSVKPQPHHPSAVYSPNPFPLDPAQPDGVSRHVFQAHREREIREIDTIDIEIEETKGFVSGKSRQSIDSDRGGAAANTEYSARKPNTMQKLGAGFKGALAKSGLTKSKEKDSGREPAVVDAVLQHHLEQQRKQQQQQQEVEIAGQSALPRGREREVKRIVSGPLYPDRMGQGQGSAMSSETLRDNRDPFSERRQRLHSLSPPPPPGQDRRNSSSYWPEDRRAIHAEQSRPFIEYQPPPPVSSGRNVYRQQRHGHARPQGVVSDSEYGEYARQSRDVRYSSRERRESDRMRREALGGGVGGARRQSGLNRVTNVDSAPRTSSEFGDDEDTSSAGVTGNRLDQQDMPDRLSRAKEWVASHSKNNSVTVSAPIMDREAVLAALPGAFPSRSGYRRSMDVEEYGMMPPRGSHIVSTTEGYEEHDRMLMMNQAQMQGPQRAHRDSMGDDGRYWSRQLEGYEHEQYNQRRTDYEYNSPGGFYGYARGGPDDPDDEESTLAPGSAVGEASQKHKVLDGFADVNKAKTPDAVAAEDDMDDSQLAALGRPNKRRLILRLISLAASILTLVLLIAAAPVSHASSPFSSQVGLAFHYVVAVLSAVASAVFVFNYFSRRMRRKQKMKRYILIGLDVFMTLALLIDVFVCISKFPCAVGGQNGWCDMYNSSVFLAMVAFGCFFAAILWDIWGSINHSKLFGGRALIKPPPPGFAAYDKRGGKMPGQRMPGYMPGQMSGQMPGQMPGQVPGQGLPKKPKNSKALW</sequence>
<name>A0A9P6R6M1_9FUNG</name>
<evidence type="ECO:0000256" key="2">
    <source>
        <dbReference type="SAM" id="Phobius"/>
    </source>
</evidence>
<evidence type="ECO:0000313" key="4">
    <source>
        <dbReference type="Proteomes" id="UP000738325"/>
    </source>
</evidence>
<feature type="transmembrane region" description="Helical" evidence="2">
    <location>
        <begin position="706"/>
        <end position="726"/>
    </location>
</feature>